<comment type="caution">
    <text evidence="1">The sequence shown here is derived from an EMBL/GenBank/DDBJ whole genome shotgun (WGS) entry which is preliminary data.</text>
</comment>
<gene>
    <name evidence="1" type="ORF">L0P79_17585</name>
</gene>
<sequence length="180" mass="19379">MPSMVFLPPEGELLPDALILAHSVQGGVPLVMSLFGPYQGQPQRVSEHSNRDLLANYQAVGIQIGEAGLREGAAASDQYAVRNNKAILLAGNSLADPDVLARDELDARPNRTAVQFFPDPSQLPTAEGFFVLEPVVTVSSVFFNEETSRRISIFAPCLSPEPAPSVDRCRVRETPPIPGS</sequence>
<reference evidence="1 2" key="1">
    <citation type="submission" date="2022-01" db="EMBL/GenBank/DDBJ databases">
        <title>Collection of gut derived symbiotic bacterial strains cultured from healthy donors.</title>
        <authorList>
            <person name="Lin H."/>
            <person name="Kohout C."/>
            <person name="Waligurski E."/>
            <person name="Pamer E.G."/>
        </authorList>
    </citation>
    <scope>NUCLEOTIDE SEQUENCE [LARGE SCALE GENOMIC DNA]</scope>
    <source>
        <strain evidence="1 2">DFI.3.7</strain>
    </source>
</reference>
<organism evidence="1 2">
    <name type="scientific">Intestinimonas massiliensis</name>
    <name type="common">ex Afouda et al. 2020</name>
    <dbReference type="NCBI Taxonomy" id="1673721"/>
    <lineage>
        <taxon>Bacteria</taxon>
        <taxon>Bacillati</taxon>
        <taxon>Bacillota</taxon>
        <taxon>Clostridia</taxon>
        <taxon>Eubacteriales</taxon>
        <taxon>Intestinimonas</taxon>
    </lineage>
</organism>
<protein>
    <submittedName>
        <fullName evidence="1">Uncharacterized protein</fullName>
    </submittedName>
</protein>
<keyword evidence="2" id="KW-1185">Reference proteome</keyword>
<dbReference type="Proteomes" id="UP001200313">
    <property type="component" value="Unassembled WGS sequence"/>
</dbReference>
<accession>A0ABS9MEY2</accession>
<dbReference type="EMBL" id="JAKNJB010000047">
    <property type="protein sequence ID" value="MCG4528854.1"/>
    <property type="molecule type" value="Genomic_DNA"/>
</dbReference>
<name>A0ABS9MEY2_9FIRM</name>
<evidence type="ECO:0000313" key="1">
    <source>
        <dbReference type="EMBL" id="MCG4528854.1"/>
    </source>
</evidence>
<proteinExistence type="predicted"/>
<evidence type="ECO:0000313" key="2">
    <source>
        <dbReference type="Proteomes" id="UP001200313"/>
    </source>
</evidence>
<dbReference type="RefSeq" id="WP_238075082.1">
    <property type="nucleotide sequence ID" value="NZ_JAKNJB010000047.1"/>
</dbReference>